<dbReference type="AlphaFoldDB" id="A0A4T0FV87"/>
<accession>A0A4T0FV87</accession>
<dbReference type="GO" id="GO:0009966">
    <property type="term" value="P:regulation of signal transduction"/>
    <property type="evidence" value="ECO:0007669"/>
    <property type="project" value="InterPro"/>
</dbReference>
<feature type="region of interest" description="Disordered" evidence="1">
    <location>
        <begin position="214"/>
        <end position="254"/>
    </location>
</feature>
<dbReference type="PANTHER" id="PTHR10933:SF9">
    <property type="entry name" value="IMMUNOGLOBULIN-BINDING PROTEIN 1"/>
    <property type="match status" value="1"/>
</dbReference>
<evidence type="ECO:0000256" key="1">
    <source>
        <dbReference type="SAM" id="MobiDB-lite"/>
    </source>
</evidence>
<dbReference type="InterPro" id="IPR007304">
    <property type="entry name" value="TAP46-like"/>
</dbReference>
<dbReference type="PANTHER" id="PTHR10933">
    <property type="entry name" value="IMMUNOGLOBULIN-BINDING PROTEIN 1"/>
    <property type="match status" value="1"/>
</dbReference>
<sequence>METKEIFKNATNQFEHGDYKECLSKFELLALRISATTAQGHLTEKHEELSVNRLRYLLVLYLLPDSLYKSSFVDVDTRRINLDKCVSLYRQYIETLDTIGIEVDYDTSSTTTDPSLQRDLKIKQFKQQKNLHAQVLEYKELLSDDKSGIFDTIFISLNGSGDEDQDDDDDDDDILREYILRLLQYLASQAHSQVHSIEQELALLNNIPKEVKDSRTRNTTEATSSDSTWRLDTPIDPANLLDKHGRPTRPFTIMPRGTQTTRQQIAAGVFQPGHRLPTMTIDEYLQDEQERGNIIEGGGPASENQPTSKEQLQLDTENDGTVFAEEAQEKQRQDQENWARYTEEVEKGSGNKMANVG</sequence>
<name>A0A4T0FV87_9BASI</name>
<evidence type="ECO:0008006" key="4">
    <source>
        <dbReference type="Google" id="ProtNLM"/>
    </source>
</evidence>
<comment type="caution">
    <text evidence="2">The sequence shown here is derived from an EMBL/GenBank/DDBJ whole genome shotgun (WGS) entry which is preliminary data.</text>
</comment>
<dbReference type="InterPro" id="IPR038511">
    <property type="entry name" value="TAP42/TAP46-like_sf"/>
</dbReference>
<gene>
    <name evidence="2" type="ORF">E3P99_00496</name>
</gene>
<evidence type="ECO:0000313" key="3">
    <source>
        <dbReference type="Proteomes" id="UP000310189"/>
    </source>
</evidence>
<protein>
    <recommendedName>
        <fullName evidence="4">TAP42-like protein</fullName>
    </recommendedName>
</protein>
<feature type="compositionally biased region" description="Basic and acidic residues" evidence="1">
    <location>
        <begin position="327"/>
        <end position="349"/>
    </location>
</feature>
<feature type="compositionally biased region" description="Polar residues" evidence="1">
    <location>
        <begin position="302"/>
        <end position="315"/>
    </location>
</feature>
<evidence type="ECO:0000313" key="2">
    <source>
        <dbReference type="EMBL" id="TIA92752.1"/>
    </source>
</evidence>
<dbReference type="Gene3D" id="1.25.40.540">
    <property type="entry name" value="TAP42-like family"/>
    <property type="match status" value="1"/>
</dbReference>
<dbReference type="Proteomes" id="UP000310189">
    <property type="component" value="Unassembled WGS sequence"/>
</dbReference>
<dbReference type="GO" id="GO:0051721">
    <property type="term" value="F:protein phosphatase 2A binding"/>
    <property type="evidence" value="ECO:0007669"/>
    <property type="project" value="TreeGrafter"/>
</dbReference>
<dbReference type="Pfam" id="PF04177">
    <property type="entry name" value="TAP42"/>
    <property type="match status" value="1"/>
</dbReference>
<dbReference type="EMBL" id="SPNW01000005">
    <property type="protein sequence ID" value="TIA92752.1"/>
    <property type="molecule type" value="Genomic_DNA"/>
</dbReference>
<keyword evidence="3" id="KW-1185">Reference proteome</keyword>
<reference evidence="2 3" key="1">
    <citation type="submission" date="2019-03" db="EMBL/GenBank/DDBJ databases">
        <title>Sequencing 23 genomes of Wallemia ichthyophaga.</title>
        <authorList>
            <person name="Gostincar C."/>
        </authorList>
    </citation>
    <scope>NUCLEOTIDE SEQUENCE [LARGE SCALE GENOMIC DNA]</scope>
    <source>
        <strain evidence="2 3">EXF-5753</strain>
    </source>
</reference>
<dbReference type="GO" id="GO:0035303">
    <property type="term" value="P:regulation of dephosphorylation"/>
    <property type="evidence" value="ECO:0007669"/>
    <property type="project" value="TreeGrafter"/>
</dbReference>
<feature type="compositionally biased region" description="Polar residues" evidence="1">
    <location>
        <begin position="219"/>
        <end position="230"/>
    </location>
</feature>
<feature type="region of interest" description="Disordered" evidence="1">
    <location>
        <begin position="293"/>
        <end position="357"/>
    </location>
</feature>
<organism evidence="2 3">
    <name type="scientific">Wallemia hederae</name>
    <dbReference type="NCBI Taxonomy" id="1540922"/>
    <lineage>
        <taxon>Eukaryota</taxon>
        <taxon>Fungi</taxon>
        <taxon>Dikarya</taxon>
        <taxon>Basidiomycota</taxon>
        <taxon>Wallemiomycotina</taxon>
        <taxon>Wallemiomycetes</taxon>
        <taxon>Wallemiales</taxon>
        <taxon>Wallemiaceae</taxon>
        <taxon>Wallemia</taxon>
    </lineage>
</organism>
<proteinExistence type="predicted"/>
<dbReference type="GO" id="GO:0005829">
    <property type="term" value="C:cytosol"/>
    <property type="evidence" value="ECO:0007669"/>
    <property type="project" value="TreeGrafter"/>
</dbReference>
<dbReference type="OrthoDB" id="10261753at2759"/>